<organism evidence="3 4">
    <name type="scientific">Caenimonas koreensis DSM 17982</name>
    <dbReference type="NCBI Taxonomy" id="1121255"/>
    <lineage>
        <taxon>Bacteria</taxon>
        <taxon>Pseudomonadati</taxon>
        <taxon>Pseudomonadota</taxon>
        <taxon>Betaproteobacteria</taxon>
        <taxon>Burkholderiales</taxon>
        <taxon>Comamonadaceae</taxon>
        <taxon>Caenimonas</taxon>
    </lineage>
</organism>
<dbReference type="PANTHER" id="PTHR30576">
    <property type="entry name" value="COLANIC BIOSYNTHESIS UDP-GLUCOSE LIPID CARRIER TRANSFERASE"/>
    <property type="match status" value="1"/>
</dbReference>
<name>A0A844ATP1_9BURK</name>
<protein>
    <submittedName>
        <fullName evidence="3">Sugar transferase</fullName>
    </submittedName>
</protein>
<comment type="similarity">
    <text evidence="1">Belongs to the bacterial sugar transferase family.</text>
</comment>
<sequence>MMKRLIDFVVALAVLILLWPILLFAVVAIVLESGFPVLFRQTRIGLGGREFAMYKFRSMVKNAAALGSYQTQDNDPRITAFGRVLRRTSIDELPQLLNVIKGDMSLVGPRPDVPAQRALYSDADWHLRCSVRPGITGLAQAKVRSEGTQEQRLALDLLYAREHSLRLDLQIVIWTIARLTGKGAN</sequence>
<dbReference type="PANTHER" id="PTHR30576:SF10">
    <property type="entry name" value="SLL5057 PROTEIN"/>
    <property type="match status" value="1"/>
</dbReference>
<keyword evidence="3" id="KW-0808">Transferase</keyword>
<dbReference type="InterPro" id="IPR003362">
    <property type="entry name" value="Bact_transf"/>
</dbReference>
<dbReference type="GO" id="GO:0016780">
    <property type="term" value="F:phosphotransferase activity, for other substituted phosphate groups"/>
    <property type="evidence" value="ECO:0007669"/>
    <property type="project" value="TreeGrafter"/>
</dbReference>
<dbReference type="AlphaFoldDB" id="A0A844ATP1"/>
<dbReference type="EMBL" id="WJBU01000009">
    <property type="protein sequence ID" value="MRD47715.1"/>
    <property type="molecule type" value="Genomic_DNA"/>
</dbReference>
<keyword evidence="4" id="KW-1185">Reference proteome</keyword>
<dbReference type="Proteomes" id="UP000487350">
    <property type="component" value="Unassembled WGS sequence"/>
</dbReference>
<feature type="domain" description="Bacterial sugar transferase" evidence="2">
    <location>
        <begin position="3"/>
        <end position="178"/>
    </location>
</feature>
<accession>A0A844ATP1</accession>
<dbReference type="OrthoDB" id="9808602at2"/>
<proteinExistence type="inferred from homology"/>
<evidence type="ECO:0000259" key="2">
    <source>
        <dbReference type="Pfam" id="PF02397"/>
    </source>
</evidence>
<dbReference type="RefSeq" id="WP_153585026.1">
    <property type="nucleotide sequence ID" value="NZ_WJBU01000009.1"/>
</dbReference>
<gene>
    <name evidence="3" type="ORF">GHT07_10535</name>
</gene>
<evidence type="ECO:0000313" key="4">
    <source>
        <dbReference type="Proteomes" id="UP000487350"/>
    </source>
</evidence>
<comment type="caution">
    <text evidence="3">The sequence shown here is derived from an EMBL/GenBank/DDBJ whole genome shotgun (WGS) entry which is preliminary data.</text>
</comment>
<evidence type="ECO:0000256" key="1">
    <source>
        <dbReference type="ARBA" id="ARBA00006464"/>
    </source>
</evidence>
<reference evidence="3 4" key="1">
    <citation type="submission" date="2019-11" db="EMBL/GenBank/DDBJ databases">
        <title>Caenimonas koreensis gen. nov., sp. nov., isolated from activated sludge.</title>
        <authorList>
            <person name="Seung H.R."/>
        </authorList>
    </citation>
    <scope>NUCLEOTIDE SEQUENCE [LARGE SCALE GENOMIC DNA]</scope>
    <source>
        <strain evidence="3 4">EMB320</strain>
    </source>
</reference>
<evidence type="ECO:0000313" key="3">
    <source>
        <dbReference type="EMBL" id="MRD47715.1"/>
    </source>
</evidence>
<dbReference type="Pfam" id="PF02397">
    <property type="entry name" value="Bac_transf"/>
    <property type="match status" value="1"/>
</dbReference>